<feature type="region of interest" description="Disordered" evidence="1">
    <location>
        <begin position="253"/>
        <end position="272"/>
    </location>
</feature>
<dbReference type="Pfam" id="PF01569">
    <property type="entry name" value="PAP2"/>
    <property type="match status" value="1"/>
</dbReference>
<keyword evidence="2" id="KW-1133">Transmembrane helix</keyword>
<sequence length="272" mass="28330">MARQTDFSPRVPVTALGQPYPPGRSARLALLAILAVGAAAGLVFGLVPQLDLAITALVYDPARRVWPYAYDPTLQTVRDVNDMIVRLVAIAAGVVLIVRLAAPRIAALRLPAALSLRAALFVLTTLAVAPGLIVNGILKPHGGRPRPIEVTPFGGTLDFVPWWSPFGGCDSNCSFASGEMSSATWLLAAALLLPASLRPLGIAVVLAWAVVVGGVRIAMGGHFASDVLLSGVLTALTVWVLYVVVMRPGQPTPLTGPDSSPAGRGDRVARSA</sequence>
<dbReference type="Gene3D" id="1.20.144.10">
    <property type="entry name" value="Phosphatidic acid phosphatase type 2/haloperoxidase"/>
    <property type="match status" value="1"/>
</dbReference>
<evidence type="ECO:0000259" key="3">
    <source>
        <dbReference type="SMART" id="SM00014"/>
    </source>
</evidence>
<name>A0A447CTF1_9BRAD</name>
<keyword evidence="5" id="KW-1185">Reference proteome</keyword>
<feature type="transmembrane region" description="Helical" evidence="2">
    <location>
        <begin position="185"/>
        <end position="211"/>
    </location>
</feature>
<dbReference type="Proteomes" id="UP000289200">
    <property type="component" value="Unassembled WGS sequence"/>
</dbReference>
<dbReference type="InterPro" id="IPR000326">
    <property type="entry name" value="PAP2/HPO"/>
</dbReference>
<keyword evidence="2" id="KW-0472">Membrane</keyword>
<feature type="transmembrane region" description="Helical" evidence="2">
    <location>
        <begin position="28"/>
        <end position="47"/>
    </location>
</feature>
<dbReference type="InterPro" id="IPR036938">
    <property type="entry name" value="PAP2/HPO_sf"/>
</dbReference>
<dbReference type="SMART" id="SM00014">
    <property type="entry name" value="acidPPc"/>
    <property type="match status" value="1"/>
</dbReference>
<feature type="domain" description="Phosphatidic acid phosphatase type 2/haloperoxidase" evidence="3">
    <location>
        <begin position="121"/>
        <end position="242"/>
    </location>
</feature>
<evidence type="ECO:0000313" key="4">
    <source>
        <dbReference type="EMBL" id="VCU08562.1"/>
    </source>
</evidence>
<feature type="transmembrane region" description="Helical" evidence="2">
    <location>
        <begin position="114"/>
        <end position="138"/>
    </location>
</feature>
<dbReference type="SUPFAM" id="SSF48317">
    <property type="entry name" value="Acid phosphatase/Vanadium-dependent haloperoxidase"/>
    <property type="match status" value="1"/>
</dbReference>
<feature type="transmembrane region" description="Helical" evidence="2">
    <location>
        <begin position="223"/>
        <end position="245"/>
    </location>
</feature>
<accession>A0A447CTF1</accession>
<gene>
    <name evidence="4" type="ORF">RHODGE_RHODGE_01727</name>
</gene>
<protein>
    <recommendedName>
        <fullName evidence="3">Phosphatidic acid phosphatase type 2/haloperoxidase domain-containing protein</fullName>
    </recommendedName>
</protein>
<evidence type="ECO:0000256" key="1">
    <source>
        <dbReference type="SAM" id="MobiDB-lite"/>
    </source>
</evidence>
<evidence type="ECO:0000256" key="2">
    <source>
        <dbReference type="SAM" id="Phobius"/>
    </source>
</evidence>
<evidence type="ECO:0000313" key="5">
    <source>
        <dbReference type="Proteomes" id="UP000289200"/>
    </source>
</evidence>
<proteinExistence type="predicted"/>
<dbReference type="OrthoDB" id="9813524at2"/>
<comment type="caution">
    <text evidence="4">The sequence shown here is derived from an EMBL/GenBank/DDBJ whole genome shotgun (WGS) entry which is preliminary data.</text>
</comment>
<feature type="transmembrane region" description="Helical" evidence="2">
    <location>
        <begin position="83"/>
        <end position="102"/>
    </location>
</feature>
<organism evidence="4 5">
    <name type="scientific">Rhodoplanes serenus</name>
    <dbReference type="NCBI Taxonomy" id="200615"/>
    <lineage>
        <taxon>Bacteria</taxon>
        <taxon>Pseudomonadati</taxon>
        <taxon>Pseudomonadota</taxon>
        <taxon>Alphaproteobacteria</taxon>
        <taxon>Hyphomicrobiales</taxon>
        <taxon>Nitrobacteraceae</taxon>
        <taxon>Rhodoplanes</taxon>
    </lineage>
</organism>
<dbReference type="EMBL" id="UWOC01000131">
    <property type="protein sequence ID" value="VCU08562.1"/>
    <property type="molecule type" value="Genomic_DNA"/>
</dbReference>
<dbReference type="RefSeq" id="WP_129608640.1">
    <property type="nucleotide sequence ID" value="NZ_UWOC01000131.1"/>
</dbReference>
<dbReference type="AlphaFoldDB" id="A0A447CTF1"/>
<reference evidence="5" key="1">
    <citation type="submission" date="2018-10" db="EMBL/GenBank/DDBJ databases">
        <authorList>
            <person name="Peiro R."/>
            <person name="Begona"/>
            <person name="Cbmso G."/>
            <person name="Lopez M."/>
            <person name="Gonzalez S."/>
            <person name="Sacristan E."/>
            <person name="Castillo E."/>
        </authorList>
    </citation>
    <scope>NUCLEOTIDE SEQUENCE [LARGE SCALE GENOMIC DNA]</scope>
</reference>
<keyword evidence="2" id="KW-0812">Transmembrane</keyword>